<protein>
    <recommendedName>
        <fullName evidence="4">Terpene synthase</fullName>
        <ecNumber evidence="4">4.2.3.-</ecNumber>
    </recommendedName>
</protein>
<reference evidence="6 7" key="1">
    <citation type="submission" date="2024-02" db="EMBL/GenBank/DDBJ databases">
        <title>De novo assembly and annotation of 12 fungi associated with fruit tree decline syndrome in Ontario, Canada.</title>
        <authorList>
            <person name="Sulman M."/>
            <person name="Ellouze W."/>
            <person name="Ilyukhin E."/>
        </authorList>
    </citation>
    <scope>NUCLEOTIDE SEQUENCE [LARGE SCALE GENOMIC DNA]</scope>
    <source>
        <strain evidence="6 7">M42-189</strain>
    </source>
</reference>
<gene>
    <name evidence="6" type="ORF">SLS60_010384</name>
</gene>
<evidence type="ECO:0000256" key="5">
    <source>
        <dbReference type="SAM" id="Coils"/>
    </source>
</evidence>
<dbReference type="PANTHER" id="PTHR35201">
    <property type="entry name" value="TERPENE SYNTHASE"/>
    <property type="match status" value="1"/>
</dbReference>
<dbReference type="InterPro" id="IPR034686">
    <property type="entry name" value="Terpene_cyclase-like_2"/>
</dbReference>
<dbReference type="Gene3D" id="1.10.600.10">
    <property type="entry name" value="Farnesyl Diphosphate Synthase"/>
    <property type="match status" value="1"/>
</dbReference>
<keyword evidence="3 4" id="KW-0460">Magnesium</keyword>
<dbReference type="PANTHER" id="PTHR35201:SF4">
    <property type="entry name" value="BETA-PINACENE SYNTHASE-RELATED"/>
    <property type="match status" value="1"/>
</dbReference>
<dbReference type="Proteomes" id="UP001521785">
    <property type="component" value="Unassembled WGS sequence"/>
</dbReference>
<sequence>MAQAIAVSKPQLTSFPSFGTSSSFNTSSTFAASSRLRREAASNNVTIDHQAERKALLASVRGQTIRIPDLRPLSAHWPTKTNPDIDAMRVDIREWLDATLPQGKVLSALQRSDFGLFGATWWPQAKLDRLKIVTYLAVWLFTWDDEIDLNDGHLWDEFSAAQLYREQTLSYVRYTLGIDASPPAVTNRIILNFAPIGEACKQVYTLEQNKMVYEEMRFFMEMSEREQRLRLSGTIPSIDEFWHYRLGSSAVTVCLALNEFSWGNMHLPTDFYDDESVKGIIQYTNTIISATNDLLSIKKEIKRDAIDSLIPIIFHHVGDIQMAVDEVVAFIGAEIKNLDRAAEALFERYEGEEEELRRQVRDFVDGCKHYATGNLTWSLETDRYGVERVDGEIIMTL</sequence>
<feature type="coiled-coil region" evidence="5">
    <location>
        <begin position="335"/>
        <end position="362"/>
    </location>
</feature>
<dbReference type="EMBL" id="JAKJXO020000017">
    <property type="protein sequence ID" value="KAL1594623.1"/>
    <property type="molecule type" value="Genomic_DNA"/>
</dbReference>
<keyword evidence="4" id="KW-0456">Lyase</keyword>
<proteinExistence type="inferred from homology"/>
<dbReference type="SFLD" id="SFLDS00005">
    <property type="entry name" value="Isoprenoid_Synthase_Type_I"/>
    <property type="match status" value="1"/>
</dbReference>
<comment type="cofactor">
    <cofactor evidence="1 4">
        <name>Mg(2+)</name>
        <dbReference type="ChEBI" id="CHEBI:18420"/>
    </cofactor>
</comment>
<keyword evidence="4" id="KW-0479">Metal-binding</keyword>
<evidence type="ECO:0000256" key="3">
    <source>
        <dbReference type="ARBA" id="ARBA00022842"/>
    </source>
</evidence>
<accession>A0ABR3QR34</accession>
<keyword evidence="5" id="KW-0175">Coiled coil</keyword>
<name>A0ABR3QR34_9PLEO</name>
<dbReference type="Pfam" id="PF19086">
    <property type="entry name" value="Terpene_syn_C_2"/>
    <property type="match status" value="1"/>
</dbReference>
<dbReference type="SFLD" id="SFLDG01020">
    <property type="entry name" value="Terpene_Cyclase_Like_2"/>
    <property type="match status" value="1"/>
</dbReference>
<evidence type="ECO:0000256" key="2">
    <source>
        <dbReference type="ARBA" id="ARBA00006333"/>
    </source>
</evidence>
<dbReference type="EC" id="4.2.3.-" evidence="4"/>
<evidence type="ECO:0000313" key="6">
    <source>
        <dbReference type="EMBL" id="KAL1594623.1"/>
    </source>
</evidence>
<comment type="caution">
    <text evidence="6">The sequence shown here is derived from an EMBL/GenBank/DDBJ whole genome shotgun (WGS) entry which is preliminary data.</text>
</comment>
<comment type="similarity">
    <text evidence="2 4">Belongs to the terpene synthase family.</text>
</comment>
<organism evidence="6 7">
    <name type="scientific">Paraconiothyrium brasiliense</name>
    <dbReference type="NCBI Taxonomy" id="300254"/>
    <lineage>
        <taxon>Eukaryota</taxon>
        <taxon>Fungi</taxon>
        <taxon>Dikarya</taxon>
        <taxon>Ascomycota</taxon>
        <taxon>Pezizomycotina</taxon>
        <taxon>Dothideomycetes</taxon>
        <taxon>Pleosporomycetidae</taxon>
        <taxon>Pleosporales</taxon>
        <taxon>Massarineae</taxon>
        <taxon>Didymosphaeriaceae</taxon>
        <taxon>Paraconiothyrium</taxon>
    </lineage>
</organism>
<evidence type="ECO:0000256" key="4">
    <source>
        <dbReference type="RuleBase" id="RU366034"/>
    </source>
</evidence>
<dbReference type="SUPFAM" id="SSF48576">
    <property type="entry name" value="Terpenoid synthases"/>
    <property type="match status" value="1"/>
</dbReference>
<evidence type="ECO:0000313" key="7">
    <source>
        <dbReference type="Proteomes" id="UP001521785"/>
    </source>
</evidence>
<dbReference type="InterPro" id="IPR008949">
    <property type="entry name" value="Isoprenoid_synthase_dom_sf"/>
</dbReference>
<evidence type="ECO:0000256" key="1">
    <source>
        <dbReference type="ARBA" id="ARBA00001946"/>
    </source>
</evidence>
<keyword evidence="7" id="KW-1185">Reference proteome</keyword>